<evidence type="ECO:0000313" key="2">
    <source>
        <dbReference type="Proteomes" id="UP000257139"/>
    </source>
</evidence>
<protein>
    <submittedName>
        <fullName evidence="1">Uncharacterized protein</fullName>
    </submittedName>
</protein>
<comment type="caution">
    <text evidence="1">The sequence shown here is derived from an EMBL/GenBank/DDBJ whole genome shotgun (WGS) entry which is preliminary data.</text>
</comment>
<evidence type="ECO:0000313" key="1">
    <source>
        <dbReference type="EMBL" id="SPC26125.1"/>
    </source>
</evidence>
<proteinExistence type="predicted"/>
<gene>
    <name evidence="1" type="ORF">CBM2594_U40030</name>
</gene>
<dbReference type="Proteomes" id="UP000257139">
    <property type="component" value="Unassembled WGS sequence"/>
</dbReference>
<dbReference type="EMBL" id="OGUU01000051">
    <property type="protein sequence ID" value="SPC26125.1"/>
    <property type="molecule type" value="Genomic_DNA"/>
</dbReference>
<name>A0A7Z7JGG1_9BURK</name>
<reference evidence="1 2" key="1">
    <citation type="submission" date="2018-01" db="EMBL/GenBank/DDBJ databases">
        <authorList>
            <person name="Clerissi C."/>
        </authorList>
    </citation>
    <scope>NUCLEOTIDE SEQUENCE [LARGE SCALE GENOMIC DNA]</scope>
    <source>
        <strain evidence="1">Cupriavidus taiwanensis STM 6021</strain>
    </source>
</reference>
<dbReference type="AlphaFoldDB" id="A0A7Z7JGG1"/>
<sequence length="127" mass="14548">MPRRSQLAELRTQFSTELERAREQVTLAQKWAEADVRCQLRIQPVCRRTPRIISTSCTYCAIRHPGIRAGYLASHSCRYALSVRIPRLSPEPNRLSLLLQSRLCTNTPSGCKLTMFELAWTNATLCR</sequence>
<organism evidence="1 2">
    <name type="scientific">Cupriavidus taiwanensis</name>
    <dbReference type="NCBI Taxonomy" id="164546"/>
    <lineage>
        <taxon>Bacteria</taxon>
        <taxon>Pseudomonadati</taxon>
        <taxon>Pseudomonadota</taxon>
        <taxon>Betaproteobacteria</taxon>
        <taxon>Burkholderiales</taxon>
        <taxon>Burkholderiaceae</taxon>
        <taxon>Cupriavidus</taxon>
    </lineage>
</organism>
<accession>A0A7Z7JGG1</accession>